<keyword evidence="2" id="KW-1185">Reference proteome</keyword>
<comment type="caution">
    <text evidence="1">The sequence shown here is derived from an EMBL/GenBank/DDBJ whole genome shotgun (WGS) entry which is preliminary data.</text>
</comment>
<dbReference type="Proteomes" id="UP000484842">
    <property type="component" value="Unassembled WGS sequence"/>
</dbReference>
<evidence type="ECO:0000313" key="2">
    <source>
        <dbReference type="Proteomes" id="UP000484842"/>
    </source>
</evidence>
<dbReference type="EMBL" id="WBSL01000006">
    <property type="protein sequence ID" value="MPY67598.1"/>
    <property type="molecule type" value="Genomic_DNA"/>
</dbReference>
<accession>A0A7X1NXH1</accession>
<dbReference type="AlphaFoldDB" id="A0A7X1NXH1"/>
<gene>
    <name evidence="1" type="ORF">F8S09_13040</name>
</gene>
<dbReference type="RefSeq" id="WP_152871908.1">
    <property type="nucleotide sequence ID" value="NZ_WBSL01000006.1"/>
</dbReference>
<proteinExistence type="predicted"/>
<organism evidence="1 2">
    <name type="scientific">Deinococcus terrestris</name>
    <dbReference type="NCBI Taxonomy" id="2651870"/>
    <lineage>
        <taxon>Bacteria</taxon>
        <taxon>Thermotogati</taxon>
        <taxon>Deinococcota</taxon>
        <taxon>Deinococci</taxon>
        <taxon>Deinococcales</taxon>
        <taxon>Deinococcaceae</taxon>
        <taxon>Deinococcus</taxon>
    </lineage>
</organism>
<protein>
    <submittedName>
        <fullName evidence="1">Uncharacterized protein</fullName>
    </submittedName>
</protein>
<name>A0A7X1NXH1_9DEIO</name>
<reference evidence="1 2" key="1">
    <citation type="submission" date="2019-10" db="EMBL/GenBank/DDBJ databases">
        <title>Deinococcus sp. isolated from soil.</title>
        <authorList>
            <person name="Li Y."/>
            <person name="Wang J."/>
        </authorList>
    </citation>
    <scope>NUCLEOTIDE SEQUENCE [LARGE SCALE GENOMIC DNA]</scope>
    <source>
        <strain evidence="1 2">SDU3-2</strain>
    </source>
</reference>
<sequence length="184" mass="21189">MMSRIPAKGALKLSRYLSIGAADALEDKQYLNTCFVDNGSSSILTDLNDPRCVALGRTGVGKTALLEGVQNDEERTIKLDPNSLAIDYLTNNEIIRFFSDLGVNMDLFYRLLWRHVFVVEIIKSRYKIVNEQSREGFLKRIWDMTPIGRSKKEALDYVMKWGRNFWEATDYRVREVTQSLENPV</sequence>
<evidence type="ECO:0000313" key="1">
    <source>
        <dbReference type="EMBL" id="MPY67598.1"/>
    </source>
</evidence>